<dbReference type="Proteomes" id="UP001065174">
    <property type="component" value="Chromosome"/>
</dbReference>
<dbReference type="Gene3D" id="2.160.20.120">
    <property type="match status" value="1"/>
</dbReference>
<sequence length="243" mass="25818">MISKKVNYLGLGLLVGCVLVFSSCDDEINPSATITTEEITVGDFSTIQVSSGFDVEIFEAEGDNEYVLIESNENLHQYIEANQENGNLSIRLDNVNVSGRTILKARVYTNHPIKAISLTGGSRLTASGVTYESAVTFDLSGASFLRTEVSTASLTANLAGASNLEIRGEANSIVLNLTGASRVSDDRMEVNMANLTLSGASQAKLVINQELRLNATGASVLRYGGDAVIKAIDMSGNSTIEKI</sequence>
<protein>
    <submittedName>
        <fullName evidence="2">DUF2807 domain-containing protein</fullName>
    </submittedName>
</protein>
<accession>A0ABY6CRP9</accession>
<dbReference type="InterPro" id="IPR021255">
    <property type="entry name" value="DUF2807"/>
</dbReference>
<evidence type="ECO:0000259" key="1">
    <source>
        <dbReference type="Pfam" id="PF10988"/>
    </source>
</evidence>
<keyword evidence="3" id="KW-1185">Reference proteome</keyword>
<dbReference type="EMBL" id="CP106679">
    <property type="protein sequence ID" value="UXP33201.1"/>
    <property type="molecule type" value="Genomic_DNA"/>
</dbReference>
<evidence type="ECO:0000313" key="2">
    <source>
        <dbReference type="EMBL" id="UXP33201.1"/>
    </source>
</evidence>
<organism evidence="2 3">
    <name type="scientific">Reichenbachiella agarivorans</name>
    <dbReference type="NCBI Taxonomy" id="2979464"/>
    <lineage>
        <taxon>Bacteria</taxon>
        <taxon>Pseudomonadati</taxon>
        <taxon>Bacteroidota</taxon>
        <taxon>Cytophagia</taxon>
        <taxon>Cytophagales</taxon>
        <taxon>Reichenbachiellaceae</taxon>
        <taxon>Reichenbachiella</taxon>
    </lineage>
</organism>
<gene>
    <name evidence="2" type="ORF">N6H18_04440</name>
</gene>
<dbReference type="RefSeq" id="WP_262310630.1">
    <property type="nucleotide sequence ID" value="NZ_CP106679.1"/>
</dbReference>
<feature type="domain" description="Putative auto-transporter adhesin head GIN" evidence="1">
    <location>
        <begin position="43"/>
        <end position="227"/>
    </location>
</feature>
<dbReference type="PROSITE" id="PS51257">
    <property type="entry name" value="PROKAR_LIPOPROTEIN"/>
    <property type="match status" value="1"/>
</dbReference>
<reference evidence="2" key="1">
    <citation type="submission" date="2022-09" db="EMBL/GenBank/DDBJ databases">
        <title>Comparative genomics and taxonomic characterization of three novel marine species of genus Reichenbachiella exhibiting antioxidant and polysaccharide degradation activities.</title>
        <authorList>
            <person name="Muhammad N."/>
            <person name="Lee Y.-J."/>
            <person name="Ko J."/>
            <person name="Kim S.-G."/>
        </authorList>
    </citation>
    <scope>NUCLEOTIDE SEQUENCE</scope>
    <source>
        <strain evidence="2">BKB1-1</strain>
    </source>
</reference>
<evidence type="ECO:0000313" key="3">
    <source>
        <dbReference type="Proteomes" id="UP001065174"/>
    </source>
</evidence>
<name>A0ABY6CRP9_9BACT</name>
<proteinExistence type="predicted"/>
<dbReference type="Pfam" id="PF10988">
    <property type="entry name" value="DUF2807"/>
    <property type="match status" value="1"/>
</dbReference>